<dbReference type="Proteomes" id="UP001060085">
    <property type="component" value="Linkage Group LG06"/>
</dbReference>
<keyword evidence="2" id="KW-1185">Reference proteome</keyword>
<reference evidence="2" key="1">
    <citation type="journal article" date="2023" name="Nat. Plants">
        <title>Single-cell RNA sequencing provides a high-resolution roadmap for understanding the multicellular compartmentation of specialized metabolism.</title>
        <authorList>
            <person name="Sun S."/>
            <person name="Shen X."/>
            <person name="Li Y."/>
            <person name="Li Y."/>
            <person name="Wang S."/>
            <person name="Li R."/>
            <person name="Zhang H."/>
            <person name="Shen G."/>
            <person name="Guo B."/>
            <person name="Wei J."/>
            <person name="Xu J."/>
            <person name="St-Pierre B."/>
            <person name="Chen S."/>
            <person name="Sun C."/>
        </authorList>
    </citation>
    <scope>NUCLEOTIDE SEQUENCE [LARGE SCALE GENOMIC DNA]</scope>
</reference>
<evidence type="ECO:0000313" key="1">
    <source>
        <dbReference type="EMBL" id="KAI5659352.1"/>
    </source>
</evidence>
<name>A0ACC0AEH1_CATRO</name>
<organism evidence="1 2">
    <name type="scientific">Catharanthus roseus</name>
    <name type="common">Madagascar periwinkle</name>
    <name type="synonym">Vinca rosea</name>
    <dbReference type="NCBI Taxonomy" id="4058"/>
    <lineage>
        <taxon>Eukaryota</taxon>
        <taxon>Viridiplantae</taxon>
        <taxon>Streptophyta</taxon>
        <taxon>Embryophyta</taxon>
        <taxon>Tracheophyta</taxon>
        <taxon>Spermatophyta</taxon>
        <taxon>Magnoliopsida</taxon>
        <taxon>eudicotyledons</taxon>
        <taxon>Gunneridae</taxon>
        <taxon>Pentapetalae</taxon>
        <taxon>asterids</taxon>
        <taxon>lamiids</taxon>
        <taxon>Gentianales</taxon>
        <taxon>Apocynaceae</taxon>
        <taxon>Rauvolfioideae</taxon>
        <taxon>Vinceae</taxon>
        <taxon>Catharanthinae</taxon>
        <taxon>Catharanthus</taxon>
    </lineage>
</organism>
<gene>
    <name evidence="1" type="ORF">M9H77_28145</name>
</gene>
<proteinExistence type="predicted"/>
<dbReference type="EMBL" id="CM044706">
    <property type="protein sequence ID" value="KAI5659352.1"/>
    <property type="molecule type" value="Genomic_DNA"/>
</dbReference>
<protein>
    <submittedName>
        <fullName evidence="1">Uncharacterized protein</fullName>
    </submittedName>
</protein>
<evidence type="ECO:0000313" key="2">
    <source>
        <dbReference type="Proteomes" id="UP001060085"/>
    </source>
</evidence>
<accession>A0ACC0AEH1</accession>
<sequence>MEEYEVMSMPCISLAHVSFQKFREGGISIDAIVRSASRLYKELRNAPQLFLNEWFIEFLSRASDIRSIMETTSVSKVRRLTLHIQSIIRHIEILLHILSRSPNLQELNIIVAEISDTKIDLAEQNHETERWISFGLLNHLTFGNINRFEGSEKELEILRLFLESTSKLISLNALVDNEAEHQEILEKILGFELASPIAVIEFHSILDSTIGSDDDNV</sequence>
<comment type="caution">
    <text evidence="1">The sequence shown here is derived from an EMBL/GenBank/DDBJ whole genome shotgun (WGS) entry which is preliminary data.</text>
</comment>